<dbReference type="EMBL" id="JAIVGD010000013">
    <property type="protein sequence ID" value="KAH0760910.1"/>
    <property type="molecule type" value="Genomic_DNA"/>
</dbReference>
<gene>
    <name evidence="1" type="ORF">KY290_016983</name>
</gene>
<reference evidence="1 2" key="1">
    <citation type="journal article" date="2021" name="bioRxiv">
        <title>Chromosome-scale and haplotype-resolved genome assembly of a tetraploid potato cultivar.</title>
        <authorList>
            <person name="Sun H."/>
            <person name="Jiao W.-B."/>
            <person name="Krause K."/>
            <person name="Campoy J.A."/>
            <person name="Goel M."/>
            <person name="Folz-Donahue K."/>
            <person name="Kukat C."/>
            <person name="Huettel B."/>
            <person name="Schneeberger K."/>
        </authorList>
    </citation>
    <scope>NUCLEOTIDE SEQUENCE [LARGE SCALE GENOMIC DNA]</scope>
    <source>
        <strain evidence="1">SolTubOtavaFocal</strain>
        <tissue evidence="1">Leaves</tissue>
    </source>
</reference>
<dbReference type="PANTHER" id="PTHR33710:SF71">
    <property type="entry name" value="ENDONUCLEASE_EXONUCLEASE_PHOSPHATASE DOMAIN-CONTAINING PROTEIN"/>
    <property type="match status" value="1"/>
</dbReference>
<comment type="caution">
    <text evidence="1">The sequence shown here is derived from an EMBL/GenBank/DDBJ whole genome shotgun (WGS) entry which is preliminary data.</text>
</comment>
<accession>A0ABQ7V9Y8</accession>
<proteinExistence type="predicted"/>
<sequence>MVFPSTEVQHLIRQGSDHAPLHMSCNTEEVPITKPFKFLNFWSKHQQFKKIVEDS</sequence>
<organism evidence="1 2">
    <name type="scientific">Solanum tuberosum</name>
    <name type="common">Potato</name>
    <dbReference type="NCBI Taxonomy" id="4113"/>
    <lineage>
        <taxon>Eukaryota</taxon>
        <taxon>Viridiplantae</taxon>
        <taxon>Streptophyta</taxon>
        <taxon>Embryophyta</taxon>
        <taxon>Tracheophyta</taxon>
        <taxon>Spermatophyta</taxon>
        <taxon>Magnoliopsida</taxon>
        <taxon>eudicotyledons</taxon>
        <taxon>Gunneridae</taxon>
        <taxon>Pentapetalae</taxon>
        <taxon>asterids</taxon>
        <taxon>lamiids</taxon>
        <taxon>Solanales</taxon>
        <taxon>Solanaceae</taxon>
        <taxon>Solanoideae</taxon>
        <taxon>Solaneae</taxon>
        <taxon>Solanum</taxon>
    </lineage>
</organism>
<protein>
    <submittedName>
        <fullName evidence="1">Uncharacterized protein</fullName>
    </submittedName>
</protein>
<keyword evidence="2" id="KW-1185">Reference proteome</keyword>
<name>A0ABQ7V9Y8_SOLTU</name>
<dbReference type="PANTHER" id="PTHR33710">
    <property type="entry name" value="BNAC02G09200D PROTEIN"/>
    <property type="match status" value="1"/>
</dbReference>
<evidence type="ECO:0000313" key="2">
    <source>
        <dbReference type="Proteomes" id="UP000826656"/>
    </source>
</evidence>
<dbReference type="Proteomes" id="UP000826656">
    <property type="component" value="Unassembled WGS sequence"/>
</dbReference>
<evidence type="ECO:0000313" key="1">
    <source>
        <dbReference type="EMBL" id="KAH0760910.1"/>
    </source>
</evidence>